<evidence type="ECO:0000256" key="2">
    <source>
        <dbReference type="ARBA" id="ARBA00007639"/>
    </source>
</evidence>
<proteinExistence type="inferred from homology"/>
<dbReference type="InterPro" id="IPR025997">
    <property type="entry name" value="SBP_2_dom"/>
</dbReference>
<name>A0A9D0ZMF1_9FIRM</name>
<dbReference type="Gene3D" id="3.40.50.2300">
    <property type="match status" value="2"/>
</dbReference>
<organism evidence="6 7">
    <name type="scientific">Candidatus Pullichristensenella stercorigallinarum</name>
    <dbReference type="NCBI Taxonomy" id="2840909"/>
    <lineage>
        <taxon>Bacteria</taxon>
        <taxon>Bacillati</taxon>
        <taxon>Bacillota</taxon>
        <taxon>Clostridia</taxon>
        <taxon>Candidatus Pullichristensenella</taxon>
    </lineage>
</organism>
<dbReference type="AlphaFoldDB" id="A0A9D0ZMF1"/>
<reference evidence="6" key="2">
    <citation type="journal article" date="2021" name="PeerJ">
        <title>Extensive microbial diversity within the chicken gut microbiome revealed by metagenomics and culture.</title>
        <authorList>
            <person name="Gilroy R."/>
            <person name="Ravi A."/>
            <person name="Getino M."/>
            <person name="Pursley I."/>
            <person name="Horton D.L."/>
            <person name="Alikhan N.F."/>
            <person name="Baker D."/>
            <person name="Gharbi K."/>
            <person name="Hall N."/>
            <person name="Watson M."/>
            <person name="Adriaenssens E.M."/>
            <person name="Foster-Nyarko E."/>
            <person name="Jarju S."/>
            <person name="Secka A."/>
            <person name="Antonio M."/>
            <person name="Oren A."/>
            <person name="Chaudhuri R.R."/>
            <person name="La Ragione R."/>
            <person name="Hildebrand F."/>
            <person name="Pallen M.J."/>
        </authorList>
    </citation>
    <scope>NUCLEOTIDE SEQUENCE</scope>
    <source>
        <strain evidence="6">ChiSjej6B24-2974</strain>
    </source>
</reference>
<dbReference type="InterPro" id="IPR028082">
    <property type="entry name" value="Peripla_BP_I"/>
</dbReference>
<dbReference type="GO" id="GO:0030246">
    <property type="term" value="F:carbohydrate binding"/>
    <property type="evidence" value="ECO:0007669"/>
    <property type="project" value="UniProtKB-ARBA"/>
</dbReference>
<protein>
    <submittedName>
        <fullName evidence="6">Substrate-binding domain-containing protein</fullName>
    </submittedName>
</protein>
<feature type="signal peptide" evidence="4">
    <location>
        <begin position="1"/>
        <end position="24"/>
    </location>
</feature>
<dbReference type="CDD" id="cd06320">
    <property type="entry name" value="PBP1_allose_binding"/>
    <property type="match status" value="1"/>
</dbReference>
<dbReference type="Pfam" id="PF13407">
    <property type="entry name" value="Peripla_BP_4"/>
    <property type="match status" value="1"/>
</dbReference>
<sequence length="359" mass="38893">MRKFRSILALVLALVMSMGMVAFAEEAALPSADVEEQGYDFYDGAVEYNEIRESLGPVPALDEEITLGFTTKTFENEFWRMEKEGAEQAAQMFQDAGYNVTIDVRGAQTETDEEGQLTLLLDMVNKGYDAILISGISAGNLVPGMEAALEAGIDLTTVMDAFVPYASTTVGAWHYQAGVQGAEWIYNKIGGEGQVACITGLSQATAAQARTQGFNDFFADKEGIEVVAVQNGDWDRQKAYDITQTLLQQYPDLGGIYCNNDTMAMGALEAVVAAGSECVIVGTDGTSEALESIRAGELDATVDFFPTTMGAIGVEMQIRKLAGQEVPKVIYAPQCVRDIDNADMSFEEIFGYEYAPIFE</sequence>
<comment type="subcellular location">
    <subcellularLocation>
        <location evidence="1">Cell envelope</location>
    </subcellularLocation>
</comment>
<comment type="caution">
    <text evidence="6">The sequence shown here is derived from an EMBL/GenBank/DDBJ whole genome shotgun (WGS) entry which is preliminary data.</text>
</comment>
<accession>A0A9D0ZMF1</accession>
<dbReference type="SUPFAM" id="SSF53822">
    <property type="entry name" value="Periplasmic binding protein-like I"/>
    <property type="match status" value="1"/>
</dbReference>
<dbReference type="PANTHER" id="PTHR46847">
    <property type="entry name" value="D-ALLOSE-BINDING PERIPLASMIC PROTEIN-RELATED"/>
    <property type="match status" value="1"/>
</dbReference>
<feature type="domain" description="Periplasmic binding protein" evidence="5">
    <location>
        <begin position="68"/>
        <end position="325"/>
    </location>
</feature>
<evidence type="ECO:0000313" key="7">
    <source>
        <dbReference type="Proteomes" id="UP000824260"/>
    </source>
</evidence>
<feature type="chain" id="PRO_5038410550" evidence="4">
    <location>
        <begin position="25"/>
        <end position="359"/>
    </location>
</feature>
<dbReference type="PANTHER" id="PTHR46847:SF1">
    <property type="entry name" value="D-ALLOSE-BINDING PERIPLASMIC PROTEIN-RELATED"/>
    <property type="match status" value="1"/>
</dbReference>
<evidence type="ECO:0000259" key="5">
    <source>
        <dbReference type="Pfam" id="PF13407"/>
    </source>
</evidence>
<comment type="similarity">
    <text evidence="2">Belongs to the bacterial solute-binding protein 2 family.</text>
</comment>
<evidence type="ECO:0000256" key="4">
    <source>
        <dbReference type="SAM" id="SignalP"/>
    </source>
</evidence>
<keyword evidence="3 4" id="KW-0732">Signal</keyword>
<evidence type="ECO:0000256" key="3">
    <source>
        <dbReference type="ARBA" id="ARBA00022729"/>
    </source>
</evidence>
<evidence type="ECO:0000256" key="1">
    <source>
        <dbReference type="ARBA" id="ARBA00004196"/>
    </source>
</evidence>
<dbReference type="GO" id="GO:0030313">
    <property type="term" value="C:cell envelope"/>
    <property type="evidence" value="ECO:0007669"/>
    <property type="project" value="UniProtKB-SubCell"/>
</dbReference>
<dbReference type="Proteomes" id="UP000824260">
    <property type="component" value="Unassembled WGS sequence"/>
</dbReference>
<gene>
    <name evidence="6" type="ORF">IAA52_07480</name>
</gene>
<reference evidence="6" key="1">
    <citation type="submission" date="2020-10" db="EMBL/GenBank/DDBJ databases">
        <authorList>
            <person name="Gilroy R."/>
        </authorList>
    </citation>
    <scope>NUCLEOTIDE SEQUENCE</scope>
    <source>
        <strain evidence="6">ChiSjej6B24-2974</strain>
    </source>
</reference>
<evidence type="ECO:0000313" key="6">
    <source>
        <dbReference type="EMBL" id="HIQ82929.1"/>
    </source>
</evidence>
<dbReference type="EMBL" id="DVFZ01000074">
    <property type="protein sequence ID" value="HIQ82929.1"/>
    <property type="molecule type" value="Genomic_DNA"/>
</dbReference>